<reference evidence="2 3" key="1">
    <citation type="submission" date="2019-02" db="EMBL/GenBank/DDBJ databases">
        <title>Deep-cultivation of Planctomycetes and their phenomic and genomic characterization uncovers novel biology.</title>
        <authorList>
            <person name="Wiegand S."/>
            <person name="Jogler M."/>
            <person name="Boedeker C."/>
            <person name="Pinto D."/>
            <person name="Vollmers J."/>
            <person name="Rivas-Marin E."/>
            <person name="Kohn T."/>
            <person name="Peeters S.H."/>
            <person name="Heuer A."/>
            <person name="Rast P."/>
            <person name="Oberbeckmann S."/>
            <person name="Bunk B."/>
            <person name="Jeske O."/>
            <person name="Meyerdierks A."/>
            <person name="Storesund J.E."/>
            <person name="Kallscheuer N."/>
            <person name="Luecker S."/>
            <person name="Lage O.M."/>
            <person name="Pohl T."/>
            <person name="Merkel B.J."/>
            <person name="Hornburger P."/>
            <person name="Mueller R.-W."/>
            <person name="Bruemmer F."/>
            <person name="Labrenz M."/>
            <person name="Spormann A.M."/>
            <person name="Op Den Camp H."/>
            <person name="Overmann J."/>
            <person name="Amann R."/>
            <person name="Jetten M.S.M."/>
            <person name="Mascher T."/>
            <person name="Medema M.H."/>
            <person name="Devos D.P."/>
            <person name="Kaster A.-K."/>
            <person name="Ovreas L."/>
            <person name="Rohde M."/>
            <person name="Galperin M.Y."/>
            <person name="Jogler C."/>
        </authorList>
    </citation>
    <scope>NUCLEOTIDE SEQUENCE [LARGE SCALE GENOMIC DNA]</scope>
    <source>
        <strain evidence="2 3">CA85</strain>
    </source>
</reference>
<sequence length="273" mass="30929">MILKRGQRTRRWLPSGNWIIGGWLIGAMAIAASLPATAEETLVSTAPPPTWSALTKVFQGDAQRPAETHQIAYQNGVYYDFSAAESQPWVIFDLGQSRVIMLDRERQQRTSIATGDLVRLTARAESEITDEQQRARFGMDAQPMRTSDLNFALDYEGTRYRISGMRASNPDVAAQYGRFVDWVCRLNIARPRGVPPFARMKLNEMMTSHDVLPEETKVTLTRYLGADRIAATIRLRSSMSLQNEIDDAIASQIQDAQTMRVVFEEVPWDQYEH</sequence>
<feature type="transmembrane region" description="Helical" evidence="1">
    <location>
        <begin position="12"/>
        <end position="34"/>
    </location>
</feature>
<name>A0A5C5WYW7_9BACT</name>
<keyword evidence="3" id="KW-1185">Reference proteome</keyword>
<organism evidence="2 3">
    <name type="scientific">Allorhodopirellula solitaria</name>
    <dbReference type="NCBI Taxonomy" id="2527987"/>
    <lineage>
        <taxon>Bacteria</taxon>
        <taxon>Pseudomonadati</taxon>
        <taxon>Planctomycetota</taxon>
        <taxon>Planctomycetia</taxon>
        <taxon>Pirellulales</taxon>
        <taxon>Pirellulaceae</taxon>
        <taxon>Allorhodopirellula</taxon>
    </lineage>
</organism>
<keyword evidence="1" id="KW-0472">Membrane</keyword>
<dbReference type="AlphaFoldDB" id="A0A5C5WYW7"/>
<evidence type="ECO:0000313" key="3">
    <source>
        <dbReference type="Proteomes" id="UP000318053"/>
    </source>
</evidence>
<dbReference type="RefSeq" id="WP_146393333.1">
    <property type="nucleotide sequence ID" value="NZ_SJPK01000016.1"/>
</dbReference>
<evidence type="ECO:0000256" key="1">
    <source>
        <dbReference type="SAM" id="Phobius"/>
    </source>
</evidence>
<evidence type="ECO:0000313" key="2">
    <source>
        <dbReference type="EMBL" id="TWT56154.1"/>
    </source>
</evidence>
<dbReference type="OrthoDB" id="249646at2"/>
<dbReference type="EMBL" id="SJPK01000016">
    <property type="protein sequence ID" value="TWT56154.1"/>
    <property type="molecule type" value="Genomic_DNA"/>
</dbReference>
<protein>
    <submittedName>
        <fullName evidence="2">Uncharacterized protein</fullName>
    </submittedName>
</protein>
<dbReference type="Proteomes" id="UP000318053">
    <property type="component" value="Unassembled WGS sequence"/>
</dbReference>
<comment type="caution">
    <text evidence="2">The sequence shown here is derived from an EMBL/GenBank/DDBJ whole genome shotgun (WGS) entry which is preliminary data.</text>
</comment>
<accession>A0A5C5WYW7</accession>
<gene>
    <name evidence="2" type="ORF">CA85_44960</name>
</gene>
<keyword evidence="1" id="KW-1133">Transmembrane helix</keyword>
<proteinExistence type="predicted"/>
<keyword evidence="1" id="KW-0812">Transmembrane</keyword>